<evidence type="ECO:0000313" key="1">
    <source>
        <dbReference type="EMBL" id="KAK6337776.1"/>
    </source>
</evidence>
<sequence>MFALQATPDRCLARLLSKTGKGRMTDAARDEIVPSKCRQTCVGRSFGAAAARTGYRCPSVTRMLVEAGWHSPAWCFGCTALGGEQLAAGCLAVRLPAEAVEEEEFKRNVWRETLYRYVVSCSMQVPPPFNSLPISRTSFRSQRNPHDFAQKEMRVTEMGETMLCSYFL</sequence>
<dbReference type="Proteomes" id="UP001375240">
    <property type="component" value="Unassembled WGS sequence"/>
</dbReference>
<evidence type="ECO:0000313" key="2">
    <source>
        <dbReference type="Proteomes" id="UP001375240"/>
    </source>
</evidence>
<accession>A0AAV9UC52</accession>
<comment type="caution">
    <text evidence="1">The sequence shown here is derived from an EMBL/GenBank/DDBJ whole genome shotgun (WGS) entry which is preliminary data.</text>
</comment>
<protein>
    <submittedName>
        <fullName evidence="1">Uncharacterized protein</fullName>
    </submittedName>
</protein>
<name>A0AAV9UC52_9PEZI</name>
<proteinExistence type="predicted"/>
<organism evidence="1 2">
    <name type="scientific">Orbilia brochopaga</name>
    <dbReference type="NCBI Taxonomy" id="3140254"/>
    <lineage>
        <taxon>Eukaryota</taxon>
        <taxon>Fungi</taxon>
        <taxon>Dikarya</taxon>
        <taxon>Ascomycota</taxon>
        <taxon>Pezizomycotina</taxon>
        <taxon>Orbiliomycetes</taxon>
        <taxon>Orbiliales</taxon>
        <taxon>Orbiliaceae</taxon>
        <taxon>Orbilia</taxon>
    </lineage>
</organism>
<dbReference type="AlphaFoldDB" id="A0AAV9UC52"/>
<reference evidence="1 2" key="1">
    <citation type="submission" date="2019-10" db="EMBL/GenBank/DDBJ databases">
        <authorList>
            <person name="Palmer J.M."/>
        </authorList>
    </citation>
    <scope>NUCLEOTIDE SEQUENCE [LARGE SCALE GENOMIC DNA]</scope>
    <source>
        <strain evidence="1 2">TWF696</strain>
    </source>
</reference>
<keyword evidence="2" id="KW-1185">Reference proteome</keyword>
<gene>
    <name evidence="1" type="ORF">TWF696_001256</name>
</gene>
<dbReference type="EMBL" id="JAVHNQ010000010">
    <property type="protein sequence ID" value="KAK6337776.1"/>
    <property type="molecule type" value="Genomic_DNA"/>
</dbReference>